<protein>
    <submittedName>
        <fullName evidence="2">4329_t:CDS:1</fullName>
    </submittedName>
</protein>
<gene>
    <name evidence="2" type="ORF">RFULGI_LOCUS19745</name>
</gene>
<dbReference type="EMBL" id="CAJVPZ010101739">
    <property type="protein sequence ID" value="CAG8822194.1"/>
    <property type="molecule type" value="Genomic_DNA"/>
</dbReference>
<evidence type="ECO:0000256" key="1">
    <source>
        <dbReference type="SAM" id="MobiDB-lite"/>
    </source>
</evidence>
<keyword evidence="3" id="KW-1185">Reference proteome</keyword>
<feature type="region of interest" description="Disordered" evidence="1">
    <location>
        <begin position="1"/>
        <end position="86"/>
    </location>
</feature>
<feature type="compositionally biased region" description="Polar residues" evidence="1">
    <location>
        <begin position="55"/>
        <end position="67"/>
    </location>
</feature>
<feature type="non-terminal residue" evidence="2">
    <location>
        <position position="1"/>
    </location>
</feature>
<accession>A0A9N9KD70</accession>
<evidence type="ECO:0000313" key="3">
    <source>
        <dbReference type="Proteomes" id="UP000789396"/>
    </source>
</evidence>
<feature type="compositionally biased region" description="Basic residues" evidence="1">
    <location>
        <begin position="35"/>
        <end position="50"/>
    </location>
</feature>
<reference evidence="2" key="1">
    <citation type="submission" date="2021-06" db="EMBL/GenBank/DDBJ databases">
        <authorList>
            <person name="Kallberg Y."/>
            <person name="Tangrot J."/>
            <person name="Rosling A."/>
        </authorList>
    </citation>
    <scope>NUCLEOTIDE SEQUENCE</scope>
    <source>
        <strain evidence="2">IN212</strain>
    </source>
</reference>
<feature type="compositionally biased region" description="Basic and acidic residues" evidence="1">
    <location>
        <begin position="68"/>
        <end position="78"/>
    </location>
</feature>
<sequence length="86" mass="9749">NQKSSKEPSKATKNAGSTKNPERNTKKLLEEPLKAAKKKCKSPRIQKRHLERTAKNIQNSSKNARNTENLERNIKKSAEVPQKNAK</sequence>
<feature type="non-terminal residue" evidence="2">
    <location>
        <position position="86"/>
    </location>
</feature>
<dbReference type="Proteomes" id="UP000789396">
    <property type="component" value="Unassembled WGS sequence"/>
</dbReference>
<proteinExistence type="predicted"/>
<organism evidence="2 3">
    <name type="scientific">Racocetra fulgida</name>
    <dbReference type="NCBI Taxonomy" id="60492"/>
    <lineage>
        <taxon>Eukaryota</taxon>
        <taxon>Fungi</taxon>
        <taxon>Fungi incertae sedis</taxon>
        <taxon>Mucoromycota</taxon>
        <taxon>Glomeromycotina</taxon>
        <taxon>Glomeromycetes</taxon>
        <taxon>Diversisporales</taxon>
        <taxon>Gigasporaceae</taxon>
        <taxon>Racocetra</taxon>
    </lineage>
</organism>
<feature type="compositionally biased region" description="Basic and acidic residues" evidence="1">
    <location>
        <begin position="1"/>
        <end position="10"/>
    </location>
</feature>
<evidence type="ECO:0000313" key="2">
    <source>
        <dbReference type="EMBL" id="CAG8822194.1"/>
    </source>
</evidence>
<dbReference type="AlphaFoldDB" id="A0A9N9KD70"/>
<feature type="compositionally biased region" description="Basic and acidic residues" evidence="1">
    <location>
        <begin position="20"/>
        <end position="34"/>
    </location>
</feature>
<dbReference type="OrthoDB" id="2487537at2759"/>
<comment type="caution">
    <text evidence="2">The sequence shown here is derived from an EMBL/GenBank/DDBJ whole genome shotgun (WGS) entry which is preliminary data.</text>
</comment>
<name>A0A9N9KD70_9GLOM</name>